<dbReference type="Gene3D" id="2.60.120.1140">
    <property type="entry name" value="Protein of unknown function DUF192"/>
    <property type="match status" value="1"/>
</dbReference>
<keyword evidence="1" id="KW-0732">Signal</keyword>
<dbReference type="RefSeq" id="WP_263847177.1">
    <property type="nucleotide sequence ID" value="NZ_JAOWKW010000002.1"/>
</dbReference>
<dbReference type="InterPro" id="IPR003795">
    <property type="entry name" value="DUF192"/>
</dbReference>
<evidence type="ECO:0000313" key="2">
    <source>
        <dbReference type="EMBL" id="MCV2877986.1"/>
    </source>
</evidence>
<proteinExistence type="predicted"/>
<evidence type="ECO:0000256" key="1">
    <source>
        <dbReference type="SAM" id="SignalP"/>
    </source>
</evidence>
<gene>
    <name evidence="2" type="ORF">OE699_03895</name>
</gene>
<name>A0ABT2ZWG8_9RHOB</name>
<accession>A0ABT2ZWG8</accession>
<comment type="caution">
    <text evidence="2">The sequence shown here is derived from an EMBL/GenBank/DDBJ whole genome shotgun (WGS) entry which is preliminary data.</text>
</comment>
<feature type="signal peptide" evidence="1">
    <location>
        <begin position="1"/>
        <end position="24"/>
    </location>
</feature>
<feature type="chain" id="PRO_5045642391" evidence="1">
    <location>
        <begin position="25"/>
        <end position="161"/>
    </location>
</feature>
<dbReference type="Pfam" id="PF02643">
    <property type="entry name" value="DUF192"/>
    <property type="match status" value="1"/>
</dbReference>
<sequence>MGSRIASGALGALIYLASVGGALAATCREDVALLRLPDGREARFSIEIADDAEERAQGLMGRSKMAAGAGMLFVYEAEHEVAFWMRNTLIPLDMIFIDASGRVVSVHANAKPHDETPIPSKHPVLMVLEINGGLAARIGIVPGAELAHPALDQTLASWRCD</sequence>
<dbReference type="PANTHER" id="PTHR37953:SF1">
    <property type="entry name" value="UPF0127 PROTEIN MJ1496"/>
    <property type="match status" value="1"/>
</dbReference>
<reference evidence="2 3" key="1">
    <citation type="submission" date="2022-10" db="EMBL/GenBank/DDBJ databases">
        <title>Sinirhodobacter sp. nov., isolated from ocean surface sediments.</title>
        <authorList>
            <person name="He W."/>
            <person name="Wang L."/>
            <person name="Zhang D.-F."/>
        </authorList>
    </citation>
    <scope>NUCLEOTIDE SEQUENCE [LARGE SCALE GENOMIC DNA]</scope>
    <source>
        <strain evidence="2 3">WL0115</strain>
    </source>
</reference>
<dbReference type="Proteomes" id="UP001526166">
    <property type="component" value="Unassembled WGS sequence"/>
</dbReference>
<keyword evidence="3" id="KW-1185">Reference proteome</keyword>
<dbReference type="InterPro" id="IPR038695">
    <property type="entry name" value="Saro_0823-like_sf"/>
</dbReference>
<dbReference type="EMBL" id="JAOWKW010000002">
    <property type="protein sequence ID" value="MCV2877986.1"/>
    <property type="molecule type" value="Genomic_DNA"/>
</dbReference>
<evidence type="ECO:0000313" key="3">
    <source>
        <dbReference type="Proteomes" id="UP001526166"/>
    </source>
</evidence>
<dbReference type="PANTHER" id="PTHR37953">
    <property type="entry name" value="UPF0127 PROTEIN MJ1496"/>
    <property type="match status" value="1"/>
</dbReference>
<organism evidence="2 3">
    <name type="scientific">Sedimentimonas flavescens</name>
    <dbReference type="NCBI Taxonomy" id="2851012"/>
    <lineage>
        <taxon>Bacteria</taxon>
        <taxon>Pseudomonadati</taxon>
        <taxon>Pseudomonadota</taxon>
        <taxon>Alphaproteobacteria</taxon>
        <taxon>Rhodobacterales</taxon>
        <taxon>Rhodobacter group</taxon>
        <taxon>Sedimentimonas</taxon>
    </lineage>
</organism>
<protein>
    <submittedName>
        <fullName evidence="2">DUF192 domain-containing protein</fullName>
    </submittedName>
</protein>